<evidence type="ECO:0000313" key="1">
    <source>
        <dbReference type="EMBL" id="JAH45592.1"/>
    </source>
</evidence>
<sequence length="74" mass="7945">MPRMSNWNNVSSISISARHKEASNFGGNDEIVSGFSGADETFLTNLILFVKEIILIEAPVAAKRASGLSHANLV</sequence>
<dbReference type="AlphaFoldDB" id="A0A0E9SWF8"/>
<protein>
    <submittedName>
        <fullName evidence="1">Uncharacterized protein</fullName>
    </submittedName>
</protein>
<reference evidence="1" key="2">
    <citation type="journal article" date="2015" name="Fish Shellfish Immunol.">
        <title>Early steps in the European eel (Anguilla anguilla)-Vibrio vulnificus interaction in the gills: Role of the RtxA13 toxin.</title>
        <authorList>
            <person name="Callol A."/>
            <person name="Pajuelo D."/>
            <person name="Ebbesson L."/>
            <person name="Teles M."/>
            <person name="MacKenzie S."/>
            <person name="Amaro C."/>
        </authorList>
    </citation>
    <scope>NUCLEOTIDE SEQUENCE</scope>
</reference>
<proteinExistence type="predicted"/>
<accession>A0A0E9SWF8</accession>
<organism evidence="1">
    <name type="scientific">Anguilla anguilla</name>
    <name type="common">European freshwater eel</name>
    <name type="synonym">Muraena anguilla</name>
    <dbReference type="NCBI Taxonomy" id="7936"/>
    <lineage>
        <taxon>Eukaryota</taxon>
        <taxon>Metazoa</taxon>
        <taxon>Chordata</taxon>
        <taxon>Craniata</taxon>
        <taxon>Vertebrata</taxon>
        <taxon>Euteleostomi</taxon>
        <taxon>Actinopterygii</taxon>
        <taxon>Neopterygii</taxon>
        <taxon>Teleostei</taxon>
        <taxon>Anguilliformes</taxon>
        <taxon>Anguillidae</taxon>
        <taxon>Anguilla</taxon>
    </lineage>
</organism>
<name>A0A0E9SWF8_ANGAN</name>
<reference evidence="1" key="1">
    <citation type="submission" date="2014-11" db="EMBL/GenBank/DDBJ databases">
        <authorList>
            <person name="Amaro Gonzalez C."/>
        </authorList>
    </citation>
    <scope>NUCLEOTIDE SEQUENCE</scope>
</reference>
<dbReference type="EMBL" id="GBXM01062985">
    <property type="protein sequence ID" value="JAH45592.1"/>
    <property type="molecule type" value="Transcribed_RNA"/>
</dbReference>